<keyword evidence="4" id="KW-1185">Reference proteome</keyword>
<comment type="caution">
    <text evidence="3">The sequence shown here is derived from an EMBL/GenBank/DDBJ whole genome shotgun (WGS) entry which is preliminary data.</text>
</comment>
<evidence type="ECO:0000259" key="2">
    <source>
        <dbReference type="Pfam" id="PF19029"/>
    </source>
</evidence>
<dbReference type="InterPro" id="IPR010279">
    <property type="entry name" value="YqjD/ElaB"/>
</dbReference>
<keyword evidence="1" id="KW-0812">Transmembrane</keyword>
<gene>
    <name evidence="3" type="ORF">GJ700_15625</name>
</gene>
<organism evidence="3 4">
    <name type="scientific">Pseudoduganella rivuli</name>
    <dbReference type="NCBI Taxonomy" id="2666085"/>
    <lineage>
        <taxon>Bacteria</taxon>
        <taxon>Pseudomonadati</taxon>
        <taxon>Pseudomonadota</taxon>
        <taxon>Betaproteobacteria</taxon>
        <taxon>Burkholderiales</taxon>
        <taxon>Oxalobacteraceae</taxon>
        <taxon>Telluria group</taxon>
        <taxon>Pseudoduganella</taxon>
    </lineage>
</organism>
<evidence type="ECO:0000313" key="4">
    <source>
        <dbReference type="Proteomes" id="UP000446768"/>
    </source>
</evidence>
<keyword evidence="1" id="KW-0472">Membrane</keyword>
<accession>A0A7X2LUQ5</accession>
<proteinExistence type="predicted"/>
<dbReference type="Proteomes" id="UP000446768">
    <property type="component" value="Unassembled WGS sequence"/>
</dbReference>
<feature type="transmembrane region" description="Helical" evidence="1">
    <location>
        <begin position="95"/>
        <end position="113"/>
    </location>
</feature>
<dbReference type="PANTHER" id="PTHR35893:SF3">
    <property type="entry name" value="INNER MEMBRANE PROTEIN"/>
    <property type="match status" value="1"/>
</dbReference>
<dbReference type="Pfam" id="PF19029">
    <property type="entry name" value="DUF883_C"/>
    <property type="match status" value="1"/>
</dbReference>
<feature type="domain" description="DUF883" evidence="2">
    <location>
        <begin position="86"/>
        <end position="114"/>
    </location>
</feature>
<dbReference type="AlphaFoldDB" id="A0A7X2LUQ5"/>
<dbReference type="InterPro" id="IPR043605">
    <property type="entry name" value="DUF883_C"/>
</dbReference>
<protein>
    <submittedName>
        <fullName evidence="3">DUF883 family protein</fullName>
    </submittedName>
</protein>
<dbReference type="RefSeq" id="WP_154375421.1">
    <property type="nucleotide sequence ID" value="NZ_WKJJ01000009.1"/>
</dbReference>
<sequence>MDQTQNTTAGNTLRQDAGADRERLLSHLREAVSDAEQWLNSAAKDAPADIEQAKKQFQEAIAGAKTDLLKLEDTMLARGKLAYKAADAYIQESPWVGVGIAAAAGLALGYLIGRD</sequence>
<evidence type="ECO:0000313" key="3">
    <source>
        <dbReference type="EMBL" id="MRV73139.1"/>
    </source>
</evidence>
<dbReference type="PANTHER" id="PTHR35893">
    <property type="entry name" value="INNER MEMBRANE PROTEIN-RELATED"/>
    <property type="match status" value="1"/>
</dbReference>
<keyword evidence="1" id="KW-1133">Transmembrane helix</keyword>
<evidence type="ECO:0000256" key="1">
    <source>
        <dbReference type="SAM" id="Phobius"/>
    </source>
</evidence>
<dbReference type="GO" id="GO:0043022">
    <property type="term" value="F:ribosome binding"/>
    <property type="evidence" value="ECO:0007669"/>
    <property type="project" value="InterPro"/>
</dbReference>
<name>A0A7X2LUQ5_9BURK</name>
<dbReference type="EMBL" id="WKJJ01000009">
    <property type="protein sequence ID" value="MRV73139.1"/>
    <property type="molecule type" value="Genomic_DNA"/>
</dbReference>
<reference evidence="3 4" key="1">
    <citation type="submission" date="2019-11" db="EMBL/GenBank/DDBJ databases">
        <title>Novel species isolated from a subtropical stream in China.</title>
        <authorList>
            <person name="Lu H."/>
        </authorList>
    </citation>
    <scope>NUCLEOTIDE SEQUENCE [LARGE SCALE GENOMIC DNA]</scope>
    <source>
        <strain evidence="3 4">FT92W</strain>
    </source>
</reference>